<gene>
    <name evidence="1" type="ORF">JCM19241_5026</name>
</gene>
<organism evidence="1 2">
    <name type="scientific">Vibrio ishigakensis</name>
    <dbReference type="NCBI Taxonomy" id="1481914"/>
    <lineage>
        <taxon>Bacteria</taxon>
        <taxon>Pseudomonadati</taxon>
        <taxon>Pseudomonadota</taxon>
        <taxon>Gammaproteobacteria</taxon>
        <taxon>Vibrionales</taxon>
        <taxon>Vibrionaceae</taxon>
        <taxon>Vibrio</taxon>
    </lineage>
</organism>
<reference evidence="1 2" key="2">
    <citation type="submission" date="2015-01" db="EMBL/GenBank/DDBJ databases">
        <authorList>
            <consortium name="NBRP consortium"/>
            <person name="Sawabe T."/>
            <person name="Meirelles P."/>
            <person name="Feng G."/>
            <person name="Sayaka M."/>
            <person name="Hattori M."/>
            <person name="Ohkuma M."/>
        </authorList>
    </citation>
    <scope>NUCLEOTIDE SEQUENCE [LARGE SCALE GENOMIC DNA]</scope>
    <source>
        <strain evidence="2">JCM 19241</strain>
    </source>
</reference>
<evidence type="ECO:0000313" key="1">
    <source>
        <dbReference type="EMBL" id="GAM73830.1"/>
    </source>
</evidence>
<dbReference type="STRING" id="1481914.JCM19241_5026"/>
<protein>
    <submittedName>
        <fullName evidence="1">Putative orphan protein</fullName>
    </submittedName>
</protein>
<reference evidence="1 2" key="1">
    <citation type="submission" date="2015-01" db="EMBL/GenBank/DDBJ databases">
        <title>Vibrio sp. C94 JCM 19241 whole genome shotgun sequence.</title>
        <authorList>
            <person name="Sawabe T."/>
            <person name="Meirelles P."/>
            <person name="Feng G."/>
            <person name="Sayaka M."/>
            <person name="Hattori M."/>
            <person name="Ohkuma M."/>
        </authorList>
    </citation>
    <scope>NUCLEOTIDE SEQUENCE [LARGE SCALE GENOMIC DNA]</scope>
    <source>
        <strain evidence="2">JCM 19241</strain>
    </source>
</reference>
<dbReference type="Proteomes" id="UP000031666">
    <property type="component" value="Unassembled WGS sequence"/>
</dbReference>
<evidence type="ECO:0000313" key="2">
    <source>
        <dbReference type="Proteomes" id="UP000031666"/>
    </source>
</evidence>
<dbReference type="EMBL" id="BBSC01000002">
    <property type="protein sequence ID" value="GAM73830.1"/>
    <property type="molecule type" value="Genomic_DNA"/>
</dbReference>
<proteinExistence type="predicted"/>
<sequence>MSRNSSLTRHIEDFFEGLGQPCESSEILEVVVKRLLEASTNKRKLSSDALASIRKSFKDIPGGRRRAVHRGLEQCLLYLEQVCQWELPESKVPRYRDHKQQWMIKLFAHAQLGSAVHKHYQAQKVDWIHTRAPLCASEVILVLSMEVAPLPLSIWFDVLSNSSSIEKLDGQFTVRFDHPNQTLKSGELPSFTRYALTPFACRVLWNYYQTHSDQTLPSKGDGAKKRSPASLKREIKSTVEDWNAWIAPLSARYEFAPLIDALDPNASVPKRLKAANWHCIFQIIWHCAYGYPSELLRDHAVPAATWPLNRLSALQNKLKLVS</sequence>
<name>A0A0B8Q2V1_9VIBR</name>
<comment type="caution">
    <text evidence="1">The sequence shown here is derived from an EMBL/GenBank/DDBJ whole genome shotgun (WGS) entry which is preliminary data.</text>
</comment>
<dbReference type="AlphaFoldDB" id="A0A0B8Q2V1"/>
<accession>A0A0B8Q2V1</accession>